<dbReference type="AlphaFoldDB" id="A0A2N5ZCG7"/>
<dbReference type="InterPro" id="IPR011063">
    <property type="entry name" value="TilS/TtcA_N"/>
</dbReference>
<feature type="binding site" evidence="2">
    <location>
        <position position="129"/>
    </location>
    <ligand>
        <name>ATP</name>
        <dbReference type="ChEBI" id="CHEBI:30616"/>
    </ligand>
</feature>
<organism evidence="4 5">
    <name type="scientific">Muiribacterium halophilum</name>
    <dbReference type="NCBI Taxonomy" id="2053465"/>
    <lineage>
        <taxon>Bacteria</taxon>
        <taxon>Candidatus Muiribacteriota</taxon>
        <taxon>Candidatus Muiribacteriia</taxon>
        <taxon>Candidatus Muiribacteriales</taxon>
        <taxon>Candidatus Muiribacteriaceae</taxon>
        <taxon>Candidatus Muiribacterium</taxon>
    </lineage>
</organism>
<dbReference type="PIRSF" id="PIRSF004976">
    <property type="entry name" value="ATPase_YdaO"/>
    <property type="match status" value="1"/>
</dbReference>
<dbReference type="GO" id="GO:0008033">
    <property type="term" value="P:tRNA processing"/>
    <property type="evidence" value="ECO:0007669"/>
    <property type="project" value="InterPro"/>
</dbReference>
<comment type="caution">
    <text evidence="4">The sequence shown here is derived from an EMBL/GenBank/DDBJ whole genome shotgun (WGS) entry which is preliminary data.</text>
</comment>
<dbReference type="InterPro" id="IPR014729">
    <property type="entry name" value="Rossmann-like_a/b/a_fold"/>
</dbReference>
<keyword evidence="2" id="KW-0547">Nucleotide-binding</keyword>
<dbReference type="GO" id="GO:0005524">
    <property type="term" value="F:ATP binding"/>
    <property type="evidence" value="ECO:0007669"/>
    <property type="project" value="UniProtKB-KW"/>
</dbReference>
<feature type="binding site" evidence="2">
    <location>
        <position position="57"/>
    </location>
    <ligand>
        <name>ATP</name>
        <dbReference type="ChEBI" id="CHEBI:30616"/>
    </ligand>
</feature>
<feature type="binding site" evidence="2">
    <location>
        <position position="134"/>
    </location>
    <ligand>
        <name>ATP</name>
        <dbReference type="ChEBI" id="CHEBI:30616"/>
    </ligand>
</feature>
<dbReference type="SUPFAM" id="SSF52402">
    <property type="entry name" value="Adenine nucleotide alpha hydrolases-like"/>
    <property type="match status" value="1"/>
</dbReference>
<dbReference type="PANTHER" id="PTHR43686">
    <property type="entry name" value="SULFURTRANSFERASE-RELATED"/>
    <property type="match status" value="1"/>
</dbReference>
<dbReference type="InterPro" id="IPR035107">
    <property type="entry name" value="tRNA_thiolation_TtcA_Ctu1"/>
</dbReference>
<keyword evidence="2" id="KW-0067">ATP-binding</keyword>
<dbReference type="Pfam" id="PF01171">
    <property type="entry name" value="ATP_bind_3"/>
    <property type="match status" value="1"/>
</dbReference>
<protein>
    <recommendedName>
        <fullName evidence="3">tRNA(Ile)-lysidine/2-thiocytidine synthase N-terminal domain-containing protein</fullName>
    </recommendedName>
</protein>
<feature type="binding site" evidence="2">
    <location>
        <begin position="27"/>
        <end position="29"/>
    </location>
    <ligand>
        <name>ATP</name>
        <dbReference type="ChEBI" id="CHEBI:30616"/>
    </ligand>
</feature>
<dbReference type="GO" id="GO:0016740">
    <property type="term" value="F:transferase activity"/>
    <property type="evidence" value="ECO:0007669"/>
    <property type="project" value="UniProtKB-KW"/>
</dbReference>
<evidence type="ECO:0000313" key="4">
    <source>
        <dbReference type="EMBL" id="PLX16366.1"/>
    </source>
</evidence>
<dbReference type="EMBL" id="PKTG01000116">
    <property type="protein sequence ID" value="PLX16366.1"/>
    <property type="molecule type" value="Genomic_DNA"/>
</dbReference>
<proteinExistence type="predicted"/>
<gene>
    <name evidence="4" type="ORF">C0601_10375</name>
</gene>
<evidence type="ECO:0000259" key="3">
    <source>
        <dbReference type="Pfam" id="PF01171"/>
    </source>
</evidence>
<dbReference type="Proteomes" id="UP000234857">
    <property type="component" value="Unassembled WGS sequence"/>
</dbReference>
<feature type="domain" description="tRNA(Ile)-lysidine/2-thiocytidine synthase N-terminal" evidence="3">
    <location>
        <begin position="23"/>
        <end position="189"/>
    </location>
</feature>
<dbReference type="Gene3D" id="3.40.50.620">
    <property type="entry name" value="HUPs"/>
    <property type="match status" value="1"/>
</dbReference>
<dbReference type="PANTHER" id="PTHR43686:SF1">
    <property type="entry name" value="AMINOTRAN_5 DOMAIN-CONTAINING PROTEIN"/>
    <property type="match status" value="1"/>
</dbReference>
<sequence length="239" mass="28087">MARLSKQVFNCIKKYSLIEKGDKVAVGVSGGKDSMSLLSLIHPFREKLGFSLTAIHITLREEHPSEWIKELKLFCKNKEIELIIKKTNILDYLDRLKLKKDVCFLCAHNRRKEIFLKMQELGIDKLALGHHKDDAIETFLMNIFYSSQTCTMMPKQYLFKGKIKLIRPLYTTKEKSLISYSERHKIPVFDYGCSNSCESKRFHVKQFLKTLEKDNRRVPANIFRAMHNINLEYLPYDFD</sequence>
<name>A0A2N5ZCG7_MUIH1</name>
<reference evidence="4 5" key="1">
    <citation type="submission" date="2017-11" db="EMBL/GenBank/DDBJ databases">
        <title>Genome-resolved metagenomics identifies genetic mobility, metabolic interactions, and unexpected diversity in perchlorate-reducing communities.</title>
        <authorList>
            <person name="Barnum T.P."/>
            <person name="Figueroa I.A."/>
            <person name="Carlstrom C.I."/>
            <person name="Lucas L.N."/>
            <person name="Engelbrektson A.L."/>
            <person name="Coates J.D."/>
        </authorList>
    </citation>
    <scope>NUCLEOTIDE SEQUENCE [LARGE SCALE GENOMIC DNA]</scope>
    <source>
        <strain evidence="4">BM706</strain>
    </source>
</reference>
<evidence type="ECO:0000256" key="2">
    <source>
        <dbReference type="PIRSR" id="PIRSR004976-51"/>
    </source>
</evidence>
<evidence type="ECO:0000313" key="5">
    <source>
        <dbReference type="Proteomes" id="UP000234857"/>
    </source>
</evidence>
<keyword evidence="1" id="KW-0808">Transferase</keyword>
<evidence type="ECO:0000256" key="1">
    <source>
        <dbReference type="ARBA" id="ARBA00022679"/>
    </source>
</evidence>
<feature type="binding site" evidence="2">
    <location>
        <position position="33"/>
    </location>
    <ligand>
        <name>ATP</name>
        <dbReference type="ChEBI" id="CHEBI:30616"/>
    </ligand>
</feature>
<accession>A0A2N5ZCG7</accession>